<gene>
    <name evidence="2" type="ORF">H310_12709</name>
</gene>
<dbReference type="AlphaFoldDB" id="A0A024TI68"/>
<sequence>MPMAMYSDISSPMQTYPDPTPVPWMSPDANHTIATPPPAQKCGYRTGKCFNLRVLKRNGKYHKLCDEHRERANWNQKKLDHKKRLRRGSNALFSCSDSTHHAIDDCRRNSPRSPTTFALDLDDPLVFGFDEAQFFCELMASHPLPPTGEPHNPMAEDTEENDQGGTTLCQPFPRAVDCVGSIADAALPSSGEALAHDEVFHFVQALLV</sequence>
<dbReference type="RefSeq" id="XP_008878116.1">
    <property type="nucleotide sequence ID" value="XM_008879894.1"/>
</dbReference>
<protein>
    <submittedName>
        <fullName evidence="2">Uncharacterized protein</fullName>
    </submittedName>
</protein>
<dbReference type="GeneID" id="20089759"/>
<dbReference type="OrthoDB" id="69430at2759"/>
<feature type="region of interest" description="Disordered" evidence="1">
    <location>
        <begin position="145"/>
        <end position="165"/>
    </location>
</feature>
<evidence type="ECO:0000256" key="1">
    <source>
        <dbReference type="SAM" id="MobiDB-lite"/>
    </source>
</evidence>
<accession>A0A024TI68</accession>
<dbReference type="VEuPathDB" id="FungiDB:H310_12709"/>
<organism evidence="2">
    <name type="scientific">Aphanomyces invadans</name>
    <dbReference type="NCBI Taxonomy" id="157072"/>
    <lineage>
        <taxon>Eukaryota</taxon>
        <taxon>Sar</taxon>
        <taxon>Stramenopiles</taxon>
        <taxon>Oomycota</taxon>
        <taxon>Saprolegniomycetes</taxon>
        <taxon>Saprolegniales</taxon>
        <taxon>Verrucalvaceae</taxon>
        <taxon>Aphanomyces</taxon>
    </lineage>
</organism>
<dbReference type="EMBL" id="KI913993">
    <property type="protein sequence ID" value="ETV93281.1"/>
    <property type="molecule type" value="Genomic_DNA"/>
</dbReference>
<proteinExistence type="predicted"/>
<reference evidence="2" key="1">
    <citation type="submission" date="2013-12" db="EMBL/GenBank/DDBJ databases">
        <title>The Genome Sequence of Aphanomyces invadans NJM9701.</title>
        <authorList>
            <consortium name="The Broad Institute Genomics Platform"/>
            <person name="Russ C."/>
            <person name="Tyler B."/>
            <person name="van West P."/>
            <person name="Dieguez-Uribeondo J."/>
            <person name="Young S.K."/>
            <person name="Zeng Q."/>
            <person name="Gargeya S."/>
            <person name="Fitzgerald M."/>
            <person name="Abouelleil A."/>
            <person name="Alvarado L."/>
            <person name="Chapman S.B."/>
            <person name="Gainer-Dewar J."/>
            <person name="Goldberg J."/>
            <person name="Griggs A."/>
            <person name="Gujja S."/>
            <person name="Hansen M."/>
            <person name="Howarth C."/>
            <person name="Imamovic A."/>
            <person name="Ireland A."/>
            <person name="Larimer J."/>
            <person name="McCowan C."/>
            <person name="Murphy C."/>
            <person name="Pearson M."/>
            <person name="Poon T.W."/>
            <person name="Priest M."/>
            <person name="Roberts A."/>
            <person name="Saif S."/>
            <person name="Shea T."/>
            <person name="Sykes S."/>
            <person name="Wortman J."/>
            <person name="Nusbaum C."/>
            <person name="Birren B."/>
        </authorList>
    </citation>
    <scope>NUCLEOTIDE SEQUENCE [LARGE SCALE GENOMIC DNA]</scope>
    <source>
        <strain evidence="2">NJM9701</strain>
    </source>
</reference>
<evidence type="ECO:0000313" key="2">
    <source>
        <dbReference type="EMBL" id="ETV93281.1"/>
    </source>
</evidence>
<name>A0A024TI68_9STRA</name>